<evidence type="ECO:0000259" key="4">
    <source>
        <dbReference type="Pfam" id="PF13007"/>
    </source>
</evidence>
<evidence type="ECO:0000313" key="7">
    <source>
        <dbReference type="Proteomes" id="UP000189545"/>
    </source>
</evidence>
<dbReference type="Pfam" id="PF13007">
    <property type="entry name" value="LZ_Tnp_IS66"/>
    <property type="match status" value="1"/>
</dbReference>
<dbReference type="Pfam" id="PF13817">
    <property type="entry name" value="DDE_Tnp_IS66_C"/>
    <property type="match status" value="1"/>
</dbReference>
<dbReference type="InterPro" id="IPR024463">
    <property type="entry name" value="Transposase_TnpC_homeodom"/>
</dbReference>
<keyword evidence="1" id="KW-0175">Coiled coil</keyword>
<dbReference type="InterPro" id="IPR052344">
    <property type="entry name" value="Transposase-related"/>
</dbReference>
<evidence type="ECO:0000259" key="5">
    <source>
        <dbReference type="Pfam" id="PF13817"/>
    </source>
</evidence>
<evidence type="ECO:0000259" key="3">
    <source>
        <dbReference type="Pfam" id="PF03050"/>
    </source>
</evidence>
<dbReference type="InterPro" id="IPR039552">
    <property type="entry name" value="IS66_C"/>
</dbReference>
<evidence type="ECO:0000256" key="2">
    <source>
        <dbReference type="SAM" id="MobiDB-lite"/>
    </source>
</evidence>
<dbReference type="OrthoDB" id="5722111at2"/>
<dbReference type="Proteomes" id="UP000189545">
    <property type="component" value="Chromosome"/>
</dbReference>
<protein>
    <submittedName>
        <fullName evidence="6">Transposase</fullName>
    </submittedName>
</protein>
<organism evidence="6 7">
    <name type="scientific">Shewanella psychrophila</name>
    <dbReference type="NCBI Taxonomy" id="225848"/>
    <lineage>
        <taxon>Bacteria</taxon>
        <taxon>Pseudomonadati</taxon>
        <taxon>Pseudomonadota</taxon>
        <taxon>Gammaproteobacteria</taxon>
        <taxon>Alteromonadales</taxon>
        <taxon>Shewanellaceae</taxon>
        <taxon>Shewanella</taxon>
    </lineage>
</organism>
<evidence type="ECO:0000256" key="1">
    <source>
        <dbReference type="SAM" id="Coils"/>
    </source>
</evidence>
<dbReference type="AlphaFoldDB" id="A0A1S6HJN8"/>
<sequence length="520" mass="59783">MKTTIQTASLSQEIEQLNAQNSELSEKVLTLQQQLDWFKRQLFGRKSEKLLEDNPNQEVLFDRLESGEQEPEDKQQISYTRSAKKRTGNEVNDTGLRFGDTVPTKVIELKAPELEGDDAEQYEVIGYKETHRLAQQPGSYTILIYKRSVVRHKTEHCLSVQPAPDNVLDGCFADVSVIAGIMVDKGVYHLPLYRQHQRMLDSGVQVSRATLINWVKRGIELLTPIYRAQLQHILTSSTLAMDEVPMKAGRKAKGRMKQTYFWPIYGEDDEVAFTWSSSRGAKHAKEQLTGFTGVLLSDGYQAYTNVIKALNRDNEANIIHATCWAHTRRYFDKSLLMEPELAKEALKQIAELYKIEKHIRDNLTYSDEILAYRQKWSEPIVDSFFKWLYDQRQRPEILPSNPLSKALSYALDRKTELKVFLSYPAVPIDTNHLERALRVIPMGRKNYLFCWTELGAEQLGMLQSLLVTCRLQGINPYTYLVDVLQRVSQQPASKVEELTPRVWKTKFADNPLTSDLMQTS</sequence>
<proteinExistence type="predicted"/>
<dbReference type="KEGG" id="spsw:Sps_00549"/>
<dbReference type="STRING" id="225848.Sps_00549"/>
<dbReference type="RefSeq" id="WP_077751063.1">
    <property type="nucleotide sequence ID" value="NZ_CP014782.1"/>
</dbReference>
<feature type="domain" description="Transposase IS66 central" evidence="3">
    <location>
        <begin position="172"/>
        <end position="457"/>
    </location>
</feature>
<feature type="region of interest" description="Disordered" evidence="2">
    <location>
        <begin position="64"/>
        <end position="95"/>
    </location>
</feature>
<dbReference type="PANTHER" id="PTHR33678">
    <property type="entry name" value="BLL1576 PROTEIN"/>
    <property type="match status" value="1"/>
</dbReference>
<feature type="domain" description="Transposase IS66 C-terminal" evidence="5">
    <location>
        <begin position="464"/>
        <end position="500"/>
    </location>
</feature>
<feature type="domain" description="Transposase TnpC homeodomain" evidence="4">
    <location>
        <begin position="31"/>
        <end position="86"/>
    </location>
</feature>
<dbReference type="Pfam" id="PF03050">
    <property type="entry name" value="DDE_Tnp_IS66"/>
    <property type="match status" value="1"/>
</dbReference>
<dbReference type="NCBIfam" id="NF033517">
    <property type="entry name" value="transpos_IS66"/>
    <property type="match status" value="1"/>
</dbReference>
<name>A0A1S6HJN8_9GAMM</name>
<dbReference type="PANTHER" id="PTHR33678:SF1">
    <property type="entry name" value="BLL1576 PROTEIN"/>
    <property type="match status" value="1"/>
</dbReference>
<keyword evidence="7" id="KW-1185">Reference proteome</keyword>
<dbReference type="EMBL" id="CP014782">
    <property type="protein sequence ID" value="AQS35747.1"/>
    <property type="molecule type" value="Genomic_DNA"/>
</dbReference>
<evidence type="ECO:0000313" key="6">
    <source>
        <dbReference type="EMBL" id="AQS35747.1"/>
    </source>
</evidence>
<feature type="coiled-coil region" evidence="1">
    <location>
        <begin position="7"/>
        <end position="34"/>
    </location>
</feature>
<gene>
    <name evidence="6" type="ORF">Sps_00549</name>
</gene>
<reference evidence="6 7" key="1">
    <citation type="submission" date="2016-03" db="EMBL/GenBank/DDBJ databases">
        <title>Complete genome sequence of Shewanella psychrophila WP2, a deep sea bacterium isolated from west Pacific sediment.</title>
        <authorList>
            <person name="Xu G."/>
            <person name="Jian H."/>
        </authorList>
    </citation>
    <scope>NUCLEOTIDE SEQUENCE [LARGE SCALE GENOMIC DNA]</scope>
    <source>
        <strain evidence="6 7">WP2</strain>
    </source>
</reference>
<accession>A0A1S6HJN8</accession>
<dbReference type="InterPro" id="IPR004291">
    <property type="entry name" value="Transposase_IS66_central"/>
</dbReference>